<feature type="non-terminal residue" evidence="3">
    <location>
        <position position="270"/>
    </location>
</feature>
<comment type="caution">
    <text evidence="3">The sequence shown here is derived from an EMBL/GenBank/DDBJ whole genome shotgun (WGS) entry which is preliminary data.</text>
</comment>
<evidence type="ECO:0000313" key="3">
    <source>
        <dbReference type="EMBL" id="MFD1050149.1"/>
    </source>
</evidence>
<feature type="transmembrane region" description="Helical" evidence="1">
    <location>
        <begin position="60"/>
        <end position="79"/>
    </location>
</feature>
<gene>
    <name evidence="3" type="ORF">ACFQ1S_33815</name>
</gene>
<feature type="transmembrane region" description="Helical" evidence="1">
    <location>
        <begin position="123"/>
        <end position="140"/>
    </location>
</feature>
<protein>
    <submittedName>
        <fullName evidence="3">Sigma factor</fullName>
    </submittedName>
</protein>
<keyword evidence="1" id="KW-0812">Transmembrane</keyword>
<dbReference type="EMBL" id="JBHTIS010002643">
    <property type="protein sequence ID" value="MFD1050149.1"/>
    <property type="molecule type" value="Genomic_DNA"/>
</dbReference>
<name>A0ABW3MKH3_9PSEU</name>
<keyword evidence="1" id="KW-0472">Membrane</keyword>
<dbReference type="Proteomes" id="UP001597045">
    <property type="component" value="Unassembled WGS sequence"/>
</dbReference>
<dbReference type="Gene3D" id="1.10.1740.10">
    <property type="match status" value="1"/>
</dbReference>
<feature type="transmembrane region" description="Helical" evidence="1">
    <location>
        <begin position="33"/>
        <end position="53"/>
    </location>
</feature>
<accession>A0ABW3MKH3</accession>
<feature type="transmembrane region" description="Helical" evidence="1">
    <location>
        <begin position="85"/>
        <end position="111"/>
    </location>
</feature>
<dbReference type="Pfam" id="PF04542">
    <property type="entry name" value="Sigma70_r2"/>
    <property type="match status" value="1"/>
</dbReference>
<dbReference type="InterPro" id="IPR007627">
    <property type="entry name" value="RNA_pol_sigma70_r2"/>
</dbReference>
<evidence type="ECO:0000259" key="2">
    <source>
        <dbReference type="Pfam" id="PF04542"/>
    </source>
</evidence>
<feature type="domain" description="RNA polymerase sigma-70 region 2" evidence="2">
    <location>
        <begin position="170"/>
        <end position="234"/>
    </location>
</feature>
<evidence type="ECO:0000256" key="1">
    <source>
        <dbReference type="SAM" id="Phobius"/>
    </source>
</evidence>
<keyword evidence="1" id="KW-1133">Transmembrane helix</keyword>
<reference evidence="4" key="1">
    <citation type="journal article" date="2019" name="Int. J. Syst. Evol. Microbiol.">
        <title>The Global Catalogue of Microorganisms (GCM) 10K type strain sequencing project: providing services to taxonomists for standard genome sequencing and annotation.</title>
        <authorList>
            <consortium name="The Broad Institute Genomics Platform"/>
            <consortium name="The Broad Institute Genome Sequencing Center for Infectious Disease"/>
            <person name="Wu L."/>
            <person name="Ma J."/>
        </authorList>
    </citation>
    <scope>NUCLEOTIDE SEQUENCE [LARGE SCALE GENOMIC DNA]</scope>
    <source>
        <strain evidence="4">JCM 31486</strain>
    </source>
</reference>
<proteinExistence type="predicted"/>
<dbReference type="SUPFAM" id="SSF88946">
    <property type="entry name" value="Sigma2 domain of RNA polymerase sigma factors"/>
    <property type="match status" value="1"/>
</dbReference>
<dbReference type="InterPro" id="IPR013325">
    <property type="entry name" value="RNA_pol_sigma_r2"/>
</dbReference>
<organism evidence="3 4">
    <name type="scientific">Kibdelosporangium lantanae</name>
    <dbReference type="NCBI Taxonomy" id="1497396"/>
    <lineage>
        <taxon>Bacteria</taxon>
        <taxon>Bacillati</taxon>
        <taxon>Actinomycetota</taxon>
        <taxon>Actinomycetes</taxon>
        <taxon>Pseudonocardiales</taxon>
        <taxon>Pseudonocardiaceae</taxon>
        <taxon>Kibdelosporangium</taxon>
    </lineage>
</organism>
<keyword evidence="4" id="KW-1185">Reference proteome</keyword>
<sequence>MAYWTDIVFHTSDRLGYLNTIDNQSVWGYLLRAGLPGALWPVLAGVAVVAALYQARKLPQVPAVLVVGCAGIVASPISWGHHLFWIVLAGLWMLWSARPAVVTVGALVLAVMTVPPEMLPGNTRLAVAVLLTCGAVWWAGRATINRIHLVSPCGARGVGMGNRDDEFVEFVEAHAADLRRSAFLLCGDWHRAQDLTQSALLKLYVVWPRMERTGGLLTYARTTLVRTAIDESRRFWHRERATEVLPEEPVTDVDSDISVDVLRALARLPA</sequence>
<evidence type="ECO:0000313" key="4">
    <source>
        <dbReference type="Proteomes" id="UP001597045"/>
    </source>
</evidence>